<dbReference type="Pfam" id="PF23664">
    <property type="entry name" value="Ig_Pom152"/>
    <property type="match status" value="2"/>
</dbReference>
<protein>
    <submittedName>
        <fullName evidence="7">Uncharacterized protein</fullName>
    </submittedName>
</protein>
<feature type="domain" description="Nucleoporin POM152 immunoglobulin-like" evidence="2">
    <location>
        <begin position="885"/>
        <end position="957"/>
    </location>
</feature>
<accession>A0A1E3NNJ3</accession>
<dbReference type="GO" id="GO:0070762">
    <property type="term" value="C:nuclear pore transmembrane ring"/>
    <property type="evidence" value="ECO:0007669"/>
    <property type="project" value="TreeGrafter"/>
</dbReference>
<feature type="domain" description="Nucleoporin POM152 first Ig-like" evidence="5">
    <location>
        <begin position="184"/>
        <end position="301"/>
    </location>
</feature>
<feature type="transmembrane region" description="Helical" evidence="1">
    <location>
        <begin position="84"/>
        <end position="102"/>
    </location>
</feature>
<dbReference type="InterPro" id="IPR056540">
    <property type="entry name" value="TMD_POM152"/>
</dbReference>
<dbReference type="InterPro" id="IPR056542">
    <property type="entry name" value="Ig-like_POM152_1st"/>
</dbReference>
<dbReference type="InterPro" id="IPR056543">
    <property type="entry name" value="Ig-like_POM152_9th"/>
</dbReference>
<dbReference type="EMBL" id="KV454002">
    <property type="protein sequence ID" value="ODQ47664.1"/>
    <property type="molecule type" value="Genomic_DNA"/>
</dbReference>
<dbReference type="Pfam" id="PF24527">
    <property type="entry name" value="Ig-like_Pom152_9"/>
    <property type="match status" value="1"/>
</dbReference>
<dbReference type="GO" id="GO:0017056">
    <property type="term" value="F:structural constituent of nuclear pore"/>
    <property type="evidence" value="ECO:0007669"/>
    <property type="project" value="InterPro"/>
</dbReference>
<dbReference type="GeneID" id="30179962"/>
<sequence>MEAAKNCTDRRKSHVINVNPVISESILDVDSQRYYVWAIFILIQAWKLYDLYLLHNTNLFDAAHTDELEWLHGFGFLHPKLGFIFKYFFFDSLLILIIPFLNIPKLCFTPMLSVFLLCLVNLSTVVLTCSFSFTFSSIMYSIYRTIIPEKELAIMETYVDTDSIINQSDHFKGRKTIRYAPDSSIKINPFGQQFCIRPVYNDIIKIPIKLESTYDLNFLQINYHDFNNDDSVLNYTQRELKTFIVGDYYNSAYVKYDPSVLADNNVQILEIPVQKPGYYSIKVATDKKNKIIRSYRSDTVVPVCPEAAFMPKESFSLDKCLDDVVDDLQITLLGVPPFTLYYEEEINGELSRLPPTHVSHVEKVDSPLNSKDLMQHKKVRYASNYLQDISWAKSYNISVPIGEKKLQKSGKYIYTINKVIDGFGNVISYTPDPNDKLSFHSFYCHPKPIISLVDSKPAIPILVDSQKYLDVRISNYGSMNRESPFEVVFKYIPNENENLYDPTTFFQTFDLNSNSDLKIMVDKPGTYMIEQGSSKFCPCKLGPSSLNILSAKLPKMSVSLDPIIDNCIGTIGFKFNIDFVGNAPFEIGYQISKLDPNDSNRVLRVEKLSSIQSDSTTLEYVFKPSSEGSYSIEFTTLSDKFYKNRIHFEQSEYRYITYFKQKPRAYFSKGSKVQRLQCCHGAPSQTTLNIEGKAPFNVTYDIISPDYSVQSYTLEDIFENQILIKTPEFVKGGEYILTLRSVSDSTDCDVEFKGQEVHIDVKNDVPQLSFQRDETFDIVKGDFFTVPLRIQSNDLIDLVYSYQSFDGQVIDTITLNHFNPVKGLQLSRDGVYRLVSFTQGKCVGRVIHDYAIKINYLSLPSLKIDQHNTELIVEKNNVFKKLKVCQNQNAQIIFNAVGSTPFAIKYSVKYPSGKVEERIEQINGATFTLQLSTNIPGSFEYKIRNIYDSIYTEEILNRLERLGSYKFDDIVLKHEVTSLPVAKFIDTNTKIQTCISLLDETAKLPPIKVELTGALPMSMKVDIYNEYDGSLETAEFADLDSSVVDLMVLYRYLGIGTHVITINQVFDANGCSSDENNSKEEAITIQVNDVPKIRHLIEESNQLSDFDSTADGHYYCVGDQITFMLNGVAPFQIYYGFNNALQQVEVQGNYFKRRAPGPGELQIKSLRDSSAKDCKVDYNDFDRKDLKAIIYDLPSVEIVQGDSIEEDIHEGEQVEITFLLTGTPPFKLTYIRKELEDSSKIVETEIVEDIMTNEYHILANLEGTYEAIEIQDRFCVARNHRI</sequence>
<feature type="transmembrane region" description="Helical" evidence="1">
    <location>
        <begin position="34"/>
        <end position="54"/>
    </location>
</feature>
<dbReference type="InterPro" id="IPR037701">
    <property type="entry name" value="Pom152"/>
</dbReference>
<dbReference type="Pfam" id="PF24312">
    <property type="entry name" value="Ig-like_POM152"/>
    <property type="match status" value="2"/>
</dbReference>
<dbReference type="RefSeq" id="XP_019018777.1">
    <property type="nucleotide sequence ID" value="XM_019163275.1"/>
</dbReference>
<reference evidence="7 8" key="1">
    <citation type="journal article" date="2016" name="Proc. Natl. Acad. Sci. U.S.A.">
        <title>Comparative genomics of biotechnologically important yeasts.</title>
        <authorList>
            <person name="Riley R."/>
            <person name="Haridas S."/>
            <person name="Wolfe K.H."/>
            <person name="Lopes M.R."/>
            <person name="Hittinger C.T."/>
            <person name="Goeker M."/>
            <person name="Salamov A.A."/>
            <person name="Wisecaver J.H."/>
            <person name="Long T.M."/>
            <person name="Calvey C.H."/>
            <person name="Aerts A.L."/>
            <person name="Barry K.W."/>
            <person name="Choi C."/>
            <person name="Clum A."/>
            <person name="Coughlan A.Y."/>
            <person name="Deshpande S."/>
            <person name="Douglass A.P."/>
            <person name="Hanson S.J."/>
            <person name="Klenk H.-P."/>
            <person name="LaButti K.M."/>
            <person name="Lapidus A."/>
            <person name="Lindquist E.A."/>
            <person name="Lipzen A.M."/>
            <person name="Meier-Kolthoff J.P."/>
            <person name="Ohm R.A."/>
            <person name="Otillar R.P."/>
            <person name="Pangilinan J.L."/>
            <person name="Peng Y."/>
            <person name="Rokas A."/>
            <person name="Rosa C.A."/>
            <person name="Scheuner C."/>
            <person name="Sibirny A.A."/>
            <person name="Slot J.C."/>
            <person name="Stielow J.B."/>
            <person name="Sun H."/>
            <person name="Kurtzman C.P."/>
            <person name="Blackwell M."/>
            <person name="Grigoriev I.V."/>
            <person name="Jeffries T.W."/>
        </authorList>
    </citation>
    <scope>NUCLEOTIDE SEQUENCE [LARGE SCALE GENOMIC DNA]</scope>
    <source>
        <strain evidence="7 8">NRRL Y-2026</strain>
    </source>
</reference>
<dbReference type="InterPro" id="IPR056544">
    <property type="entry name" value="Ig_POM152"/>
</dbReference>
<feature type="domain" description="Nucleoporin POM152 N-terminal transmembrane" evidence="3">
    <location>
        <begin position="28"/>
        <end position="129"/>
    </location>
</feature>
<keyword evidence="1" id="KW-0472">Membrane</keyword>
<dbReference type="GO" id="GO:0006999">
    <property type="term" value="P:nuclear pore organization"/>
    <property type="evidence" value="ECO:0007669"/>
    <property type="project" value="TreeGrafter"/>
</dbReference>
<feature type="domain" description="Nucleoporin POM152 Ig-like" evidence="4">
    <location>
        <begin position="766"/>
        <end position="848"/>
    </location>
</feature>
<feature type="domain" description="Nucleoporin POM152 ninth Ig-like" evidence="6">
    <location>
        <begin position="1112"/>
        <end position="1178"/>
    </location>
</feature>
<dbReference type="Proteomes" id="UP000094455">
    <property type="component" value="Unassembled WGS sequence"/>
</dbReference>
<dbReference type="GO" id="GO:0006606">
    <property type="term" value="P:protein import into nucleus"/>
    <property type="evidence" value="ECO:0007669"/>
    <property type="project" value="TreeGrafter"/>
</dbReference>
<dbReference type="Pfam" id="PF24519">
    <property type="entry name" value="Ig-like_Pom152_1"/>
    <property type="match status" value="1"/>
</dbReference>
<feature type="domain" description="Nucleoporin POM152 Ig-like" evidence="4">
    <location>
        <begin position="1207"/>
        <end position="1275"/>
    </location>
</feature>
<evidence type="ECO:0000259" key="5">
    <source>
        <dbReference type="Pfam" id="PF24519"/>
    </source>
</evidence>
<dbReference type="PANTHER" id="PTHR28206:SF1">
    <property type="entry name" value="NUCLEOPORIN POM152"/>
    <property type="match status" value="1"/>
</dbReference>
<evidence type="ECO:0000256" key="1">
    <source>
        <dbReference type="SAM" id="Phobius"/>
    </source>
</evidence>
<organism evidence="7 8">
    <name type="scientific">Pichia membranifaciens NRRL Y-2026</name>
    <dbReference type="NCBI Taxonomy" id="763406"/>
    <lineage>
        <taxon>Eukaryota</taxon>
        <taxon>Fungi</taxon>
        <taxon>Dikarya</taxon>
        <taxon>Ascomycota</taxon>
        <taxon>Saccharomycotina</taxon>
        <taxon>Pichiomycetes</taxon>
        <taxon>Pichiales</taxon>
        <taxon>Pichiaceae</taxon>
        <taxon>Pichia</taxon>
    </lineage>
</organism>
<evidence type="ECO:0000259" key="3">
    <source>
        <dbReference type="Pfam" id="PF24097"/>
    </source>
</evidence>
<keyword evidence="1" id="KW-0812">Transmembrane</keyword>
<dbReference type="InterPro" id="IPR056541">
    <property type="entry name" value="Ig-like_POM152"/>
</dbReference>
<evidence type="ECO:0000313" key="8">
    <source>
        <dbReference type="Proteomes" id="UP000094455"/>
    </source>
</evidence>
<evidence type="ECO:0000313" key="7">
    <source>
        <dbReference type="EMBL" id="ODQ47664.1"/>
    </source>
</evidence>
<dbReference type="STRING" id="763406.A0A1E3NNJ3"/>
<evidence type="ECO:0000259" key="2">
    <source>
        <dbReference type="Pfam" id="PF23664"/>
    </source>
</evidence>
<evidence type="ECO:0000259" key="6">
    <source>
        <dbReference type="Pfam" id="PF24527"/>
    </source>
</evidence>
<dbReference type="Pfam" id="PF24097">
    <property type="entry name" value="TMD_POM152"/>
    <property type="match status" value="1"/>
</dbReference>
<dbReference type="OrthoDB" id="10253254at2759"/>
<feature type="transmembrane region" description="Helical" evidence="1">
    <location>
        <begin position="114"/>
        <end position="143"/>
    </location>
</feature>
<name>A0A1E3NNJ3_9ASCO</name>
<keyword evidence="1" id="KW-1133">Transmembrane helix</keyword>
<gene>
    <name evidence="7" type="ORF">PICMEDRAFT_58077</name>
</gene>
<evidence type="ECO:0000259" key="4">
    <source>
        <dbReference type="Pfam" id="PF24312"/>
    </source>
</evidence>
<feature type="domain" description="Nucleoporin POM152 immunoglobulin-like" evidence="2">
    <location>
        <begin position="552"/>
        <end position="662"/>
    </location>
</feature>
<proteinExistence type="predicted"/>
<keyword evidence="8" id="KW-1185">Reference proteome</keyword>
<dbReference type="PANTHER" id="PTHR28206">
    <property type="entry name" value="NUCLEOPORIN POM152"/>
    <property type="match status" value="1"/>
</dbReference>